<dbReference type="Pfam" id="PF12937">
    <property type="entry name" value="F-box-like"/>
    <property type="match status" value="1"/>
</dbReference>
<dbReference type="InterPro" id="IPR036047">
    <property type="entry name" value="F-box-like_dom_sf"/>
</dbReference>
<protein>
    <recommendedName>
        <fullName evidence="2">F-box domain-containing protein</fullName>
    </recommendedName>
</protein>
<evidence type="ECO:0000259" key="2">
    <source>
        <dbReference type="Pfam" id="PF12937"/>
    </source>
</evidence>
<evidence type="ECO:0000256" key="1">
    <source>
        <dbReference type="SAM" id="MobiDB-lite"/>
    </source>
</evidence>
<dbReference type="EMBL" id="KI925459">
    <property type="protein sequence ID" value="ETW80848.1"/>
    <property type="molecule type" value="Genomic_DNA"/>
</dbReference>
<name>W4K4V4_HETIT</name>
<feature type="domain" description="F-box" evidence="2">
    <location>
        <begin position="14"/>
        <end position="58"/>
    </location>
</feature>
<keyword evidence="4" id="KW-1185">Reference proteome</keyword>
<feature type="region of interest" description="Disordered" evidence="1">
    <location>
        <begin position="465"/>
        <end position="494"/>
    </location>
</feature>
<dbReference type="RefSeq" id="XP_009547547.1">
    <property type="nucleotide sequence ID" value="XM_009549252.1"/>
</dbReference>
<dbReference type="Gene3D" id="1.20.1280.50">
    <property type="match status" value="1"/>
</dbReference>
<accession>W4K4V4</accession>
<dbReference type="Proteomes" id="UP000030671">
    <property type="component" value="Unassembled WGS sequence"/>
</dbReference>
<dbReference type="KEGG" id="hir:HETIRDRAFT_321240"/>
<dbReference type="InterPro" id="IPR001810">
    <property type="entry name" value="F-box_dom"/>
</dbReference>
<dbReference type="SUPFAM" id="SSF81383">
    <property type="entry name" value="F-box domain"/>
    <property type="match status" value="1"/>
</dbReference>
<dbReference type="HOGENOM" id="CLU_403894_0_0_1"/>
<dbReference type="eggNOG" id="ENOG502SN8D">
    <property type="taxonomic scope" value="Eukaryota"/>
</dbReference>
<feature type="compositionally biased region" description="Low complexity" evidence="1">
    <location>
        <begin position="466"/>
        <end position="475"/>
    </location>
</feature>
<proteinExistence type="predicted"/>
<organism evidence="3 4">
    <name type="scientific">Heterobasidion irregulare (strain TC 32-1)</name>
    <dbReference type="NCBI Taxonomy" id="747525"/>
    <lineage>
        <taxon>Eukaryota</taxon>
        <taxon>Fungi</taxon>
        <taxon>Dikarya</taxon>
        <taxon>Basidiomycota</taxon>
        <taxon>Agaricomycotina</taxon>
        <taxon>Agaricomycetes</taxon>
        <taxon>Russulales</taxon>
        <taxon>Bondarzewiaceae</taxon>
        <taxon>Heterobasidion</taxon>
        <taxon>Heterobasidion annosum species complex</taxon>
    </lineage>
</organism>
<dbReference type="STRING" id="747525.W4K4V4"/>
<reference evidence="3 4" key="1">
    <citation type="journal article" date="2012" name="New Phytol.">
        <title>Insight into trade-off between wood decay and parasitism from the genome of a fungal forest pathogen.</title>
        <authorList>
            <person name="Olson A."/>
            <person name="Aerts A."/>
            <person name="Asiegbu F."/>
            <person name="Belbahri L."/>
            <person name="Bouzid O."/>
            <person name="Broberg A."/>
            <person name="Canback B."/>
            <person name="Coutinho P.M."/>
            <person name="Cullen D."/>
            <person name="Dalman K."/>
            <person name="Deflorio G."/>
            <person name="van Diepen L.T."/>
            <person name="Dunand C."/>
            <person name="Duplessis S."/>
            <person name="Durling M."/>
            <person name="Gonthier P."/>
            <person name="Grimwood J."/>
            <person name="Fossdal C.G."/>
            <person name="Hansson D."/>
            <person name="Henrissat B."/>
            <person name="Hietala A."/>
            <person name="Himmelstrand K."/>
            <person name="Hoffmeister D."/>
            <person name="Hogberg N."/>
            <person name="James T.Y."/>
            <person name="Karlsson M."/>
            <person name="Kohler A."/>
            <person name="Kues U."/>
            <person name="Lee Y.H."/>
            <person name="Lin Y.C."/>
            <person name="Lind M."/>
            <person name="Lindquist E."/>
            <person name="Lombard V."/>
            <person name="Lucas S."/>
            <person name="Lunden K."/>
            <person name="Morin E."/>
            <person name="Murat C."/>
            <person name="Park J."/>
            <person name="Raffaello T."/>
            <person name="Rouze P."/>
            <person name="Salamov A."/>
            <person name="Schmutz J."/>
            <person name="Solheim H."/>
            <person name="Stahlberg J."/>
            <person name="Velez H."/>
            <person name="de Vries R.P."/>
            <person name="Wiebenga A."/>
            <person name="Woodward S."/>
            <person name="Yakovlev I."/>
            <person name="Garbelotto M."/>
            <person name="Martin F."/>
            <person name="Grigoriev I.V."/>
            <person name="Stenlid J."/>
        </authorList>
    </citation>
    <scope>NUCLEOTIDE SEQUENCE [LARGE SCALE GENOMIC DNA]</scope>
    <source>
        <strain evidence="3 4">TC 32-1</strain>
    </source>
</reference>
<dbReference type="InParanoid" id="W4K4V4"/>
<sequence>MMSTLFRTNHHLIRLPNDTLVDQIFPYLSVRDIIRVRGVCKLFYELTHQPMVWKRILRQFPLWLPPVPPSSRHSFSSLSSFETERLIVRALSLDANWCSPAPKAYSIEKINVFYEVIHMKLLPGGRHMVASVRDAEPNSYALLLYMLDHRVKRMWPMARIRTESKAYFLEAKYMRCKGQLGVTIAYVRREPKHSSDRAAGVNVSEYSEEHDIDYPVDVRYESVVLHVNLDAVDAMEDPRFPPGSEQHYTTAESIDPPFECISVVRSRLPIDFLDLVEIAGVSYIVLAKRNREIIIKNLETKAVSRIICRNIDPAALFSEEELVNWLLAGQPVPVTPRIRAIRVIPTEKTILVLSTWHHPVNDRAPLSIEKFKVPLDGQTQEKHADQALLYQFPVTRYVQFCISAPAFPSIHDRSVFKDIFPNAEPPPISIYVLQDSPWQFLHLRIWPTRVTLDHDFVRLELPAGPPNANAVNAQPSDEETVPNATADAPKSPPTIKDTTWAYKLTPPYLRAWERGIYGNENRPHVLPGNTRAFVWNTWIESRRINAPAGRLDTYTDFTRPPSPSRFIWKEDAERRAAGEQERAWARQAAGVVPDDMRRFRAIELGDEMDELLEEGIDAIAYDESSGKVCFVPTRSKMSVYVLEFAQTPKEGEFFLDMSI</sequence>
<evidence type="ECO:0000313" key="4">
    <source>
        <dbReference type="Proteomes" id="UP000030671"/>
    </source>
</evidence>
<evidence type="ECO:0000313" key="3">
    <source>
        <dbReference type="EMBL" id="ETW80848.1"/>
    </source>
</evidence>
<dbReference type="OrthoDB" id="3219396at2759"/>
<dbReference type="GeneID" id="20670733"/>
<dbReference type="AlphaFoldDB" id="W4K4V4"/>
<gene>
    <name evidence="3" type="ORF">HETIRDRAFT_321240</name>
</gene>